<dbReference type="GO" id="GO:0004222">
    <property type="term" value="F:metalloendopeptidase activity"/>
    <property type="evidence" value="ECO:0007669"/>
    <property type="project" value="InterPro"/>
</dbReference>
<dbReference type="PROSITE" id="PS00330">
    <property type="entry name" value="HEMOLYSIN_CALCIUM"/>
    <property type="match status" value="6"/>
</dbReference>
<keyword evidence="9" id="KW-0862">Zinc</keyword>
<dbReference type="Proteomes" id="UP000403266">
    <property type="component" value="Unassembled WGS sequence"/>
</dbReference>
<evidence type="ECO:0000256" key="7">
    <source>
        <dbReference type="ARBA" id="ARBA00022737"/>
    </source>
</evidence>
<reference evidence="11 12" key="1">
    <citation type="journal article" date="2019" name="Syst. Appl. Microbiol.">
        <title>Microvirga tunisiensis sp. nov., a root nodule symbiotic bacterium isolated from Lupinus micranthus and L. luteus grown in Northern Tunisia.</title>
        <authorList>
            <person name="Msaddak A."/>
            <person name="Rejili M."/>
            <person name="Duran D."/>
            <person name="Mars M."/>
            <person name="Palacios J.M."/>
            <person name="Ruiz-Argueso T."/>
            <person name="Rey L."/>
            <person name="Imperial J."/>
        </authorList>
    </citation>
    <scope>NUCLEOTIDE SEQUENCE [LARGE SCALE GENOMIC DNA]</scope>
    <source>
        <strain evidence="11 12">Lmie10</strain>
    </source>
</reference>
<dbReference type="InterPro" id="IPR050557">
    <property type="entry name" value="RTX_toxin/Mannuronan_C5-epim"/>
</dbReference>
<dbReference type="GO" id="GO:0008270">
    <property type="term" value="F:zinc ion binding"/>
    <property type="evidence" value="ECO:0007669"/>
    <property type="project" value="InterPro"/>
</dbReference>
<dbReference type="Pfam" id="PF08548">
    <property type="entry name" value="Peptidase_M10_C"/>
    <property type="match status" value="2"/>
</dbReference>
<evidence type="ECO:0000256" key="3">
    <source>
        <dbReference type="ARBA" id="ARBA00009490"/>
    </source>
</evidence>
<feature type="domain" description="Peptidase metallopeptidase" evidence="10">
    <location>
        <begin position="20"/>
        <end position="209"/>
    </location>
</feature>
<dbReference type="InterPro" id="IPR011049">
    <property type="entry name" value="Serralysin-like_metalloprot_C"/>
</dbReference>
<dbReference type="InterPro" id="IPR013858">
    <property type="entry name" value="Peptidase_M10B_C"/>
</dbReference>
<protein>
    <submittedName>
        <fullName evidence="11">Matrixin family metalloprotease</fullName>
    </submittedName>
</protein>
<comment type="cofactor">
    <cofactor evidence="1">
        <name>Ca(2+)</name>
        <dbReference type="ChEBI" id="CHEBI:29108"/>
    </cofactor>
</comment>
<evidence type="ECO:0000256" key="1">
    <source>
        <dbReference type="ARBA" id="ARBA00001913"/>
    </source>
</evidence>
<keyword evidence="12" id="KW-1185">Reference proteome</keyword>
<keyword evidence="8" id="KW-0378">Hydrolase</keyword>
<dbReference type="GO" id="GO:0005509">
    <property type="term" value="F:calcium ion binding"/>
    <property type="evidence" value="ECO:0007669"/>
    <property type="project" value="InterPro"/>
</dbReference>
<proteinExistence type="inferred from homology"/>
<dbReference type="PANTHER" id="PTHR38340">
    <property type="entry name" value="S-LAYER PROTEIN"/>
    <property type="match status" value="1"/>
</dbReference>
<dbReference type="InterPro" id="IPR001343">
    <property type="entry name" value="Hemolysn_Ca-bd"/>
</dbReference>
<dbReference type="EMBL" id="VOSK01000405">
    <property type="protein sequence ID" value="MPR30609.1"/>
    <property type="molecule type" value="Genomic_DNA"/>
</dbReference>
<dbReference type="PANTHER" id="PTHR38340:SF1">
    <property type="entry name" value="S-LAYER PROTEIN"/>
    <property type="match status" value="1"/>
</dbReference>
<dbReference type="Gene3D" id="3.40.390.10">
    <property type="entry name" value="Collagenase (Catalytic Domain)"/>
    <property type="match status" value="1"/>
</dbReference>
<name>A0A5N7MVX0_9HYPH</name>
<dbReference type="RefSeq" id="WP_152717433.1">
    <property type="nucleotide sequence ID" value="NZ_VOSJ01000434.1"/>
</dbReference>
<keyword evidence="7" id="KW-0677">Repeat</keyword>
<dbReference type="Pfam" id="PF00413">
    <property type="entry name" value="Peptidase_M10"/>
    <property type="match status" value="1"/>
</dbReference>
<dbReference type="InterPro" id="IPR001818">
    <property type="entry name" value="Pept_M10_metallopeptidase"/>
</dbReference>
<dbReference type="InterPro" id="IPR034033">
    <property type="entry name" value="Serralysin-like"/>
</dbReference>
<gene>
    <name evidence="11" type="ORF">FS320_37870</name>
</gene>
<dbReference type="GO" id="GO:0031012">
    <property type="term" value="C:extracellular matrix"/>
    <property type="evidence" value="ECO:0007669"/>
    <property type="project" value="InterPro"/>
</dbReference>
<dbReference type="GO" id="GO:0005615">
    <property type="term" value="C:extracellular space"/>
    <property type="evidence" value="ECO:0007669"/>
    <property type="project" value="InterPro"/>
</dbReference>
<dbReference type="InterPro" id="IPR018511">
    <property type="entry name" value="Hemolysin-typ_Ca-bd_CS"/>
</dbReference>
<evidence type="ECO:0000256" key="8">
    <source>
        <dbReference type="ARBA" id="ARBA00022801"/>
    </source>
</evidence>
<dbReference type="GO" id="GO:0006508">
    <property type="term" value="P:proteolysis"/>
    <property type="evidence" value="ECO:0007669"/>
    <property type="project" value="UniProtKB-KW"/>
</dbReference>
<comment type="subcellular location">
    <subcellularLocation>
        <location evidence="2">Secreted</location>
    </subcellularLocation>
</comment>
<comment type="similarity">
    <text evidence="3">Belongs to the peptidase M10B family.</text>
</comment>
<evidence type="ECO:0000256" key="2">
    <source>
        <dbReference type="ARBA" id="ARBA00004613"/>
    </source>
</evidence>
<evidence type="ECO:0000256" key="9">
    <source>
        <dbReference type="ARBA" id="ARBA00022833"/>
    </source>
</evidence>
<evidence type="ECO:0000256" key="6">
    <source>
        <dbReference type="ARBA" id="ARBA00022723"/>
    </source>
</evidence>
<dbReference type="OrthoDB" id="223957at2"/>
<dbReference type="AlphaFoldDB" id="A0A5N7MVX0"/>
<dbReference type="Pfam" id="PF00353">
    <property type="entry name" value="HemolysinCabind"/>
    <property type="match status" value="3"/>
</dbReference>
<keyword evidence="4" id="KW-0964">Secreted</keyword>
<evidence type="ECO:0000313" key="12">
    <source>
        <dbReference type="Proteomes" id="UP000403266"/>
    </source>
</evidence>
<dbReference type="SUPFAM" id="SSF55486">
    <property type="entry name" value="Metalloproteases ('zincins'), catalytic domain"/>
    <property type="match status" value="1"/>
</dbReference>
<keyword evidence="11" id="KW-0482">Metalloprotease</keyword>
<dbReference type="SMART" id="SM00235">
    <property type="entry name" value="ZnMc"/>
    <property type="match status" value="1"/>
</dbReference>
<organism evidence="11 12">
    <name type="scientific">Microvirga tunisiensis</name>
    <dbReference type="NCBI Taxonomy" id="2108360"/>
    <lineage>
        <taxon>Bacteria</taxon>
        <taxon>Pseudomonadati</taxon>
        <taxon>Pseudomonadota</taxon>
        <taxon>Alphaproteobacteria</taxon>
        <taxon>Hyphomicrobiales</taxon>
        <taxon>Methylobacteriaceae</taxon>
        <taxon>Microvirga</taxon>
    </lineage>
</organism>
<dbReference type="SUPFAM" id="SSF51120">
    <property type="entry name" value="beta-Roll"/>
    <property type="match status" value="3"/>
</dbReference>
<accession>A0A5N7MVX0</accession>
<evidence type="ECO:0000256" key="4">
    <source>
        <dbReference type="ARBA" id="ARBA00022525"/>
    </source>
</evidence>
<evidence type="ECO:0000259" key="10">
    <source>
        <dbReference type="SMART" id="SM00235"/>
    </source>
</evidence>
<comment type="caution">
    <text evidence="11">The sequence shown here is derived from an EMBL/GenBank/DDBJ whole genome shotgun (WGS) entry which is preliminary data.</text>
</comment>
<dbReference type="InterPro" id="IPR006026">
    <property type="entry name" value="Peptidase_Metallo"/>
</dbReference>
<dbReference type="Gene3D" id="2.150.10.10">
    <property type="entry name" value="Serralysin-like metalloprotease, C-terminal"/>
    <property type="match status" value="3"/>
</dbReference>
<dbReference type="PRINTS" id="PR00313">
    <property type="entry name" value="CABNDNGRPT"/>
</dbReference>
<dbReference type="InterPro" id="IPR024079">
    <property type="entry name" value="MetalloPept_cat_dom_sf"/>
</dbReference>
<sequence length="689" mass="71570">MPAVVTYSPTGNAYIDSVLGDLKWAVNSFTYSFPAGASFYGSAYGAGEPLSNFEALNAAQQTATRAALKLYASVANLSFTEIAETATQHADLRFAMSDKPGTAWAYFPTMNASGGDAWFNNSSGIYDAPQKGSYANLTFIHEIGHTLGLEHAHEHFIMPQDRDSMEYTVMSYRSYVGASTTTGYVNESAGYAQSLMMYDIAALQYMYGANFATNGSNTTYTWSPATGEMFVNGVGQGAAGANRIFQTLWDGGGADTYDFSPYTSDLKVDLRPGEWTTTSTTQLAKLHYNGSKVAAGNIANALLYNNDTRSLIENAVGGSGNDTLIGNQAANTLQGGTGADTLTGGAGDDVLNGGVGSDTAVFSGERAHYSVTQLTDGSTHVVDHRTDAPDGKDIVWGIEWFQFLDGRYSSEDLLSGTTMATLSTLTVPVEPTVPPPVEPTVTPPALVTPDLSVSGGAGNDRLYGGAGNDRLYGHRGNDILHGGAGGDRLDGGAGTDYASYSGAGAGVRADLLSRSLNTGEAMGDIYVAIENLLGSTHADALRGNNAANAIKGGAGNDTLTGRGGHDTLDGGSGDDLLLGGAGRDILSGGTGRDTFIFKSAGESRGSSIDTIKGFVRGQDHIDLRSIDANTTTGGNQAFKFIGKTAFSGMAGELGFSGGVLSGDINGDKAADFQVKVAGLITLAKGDFYL</sequence>
<evidence type="ECO:0000313" key="11">
    <source>
        <dbReference type="EMBL" id="MPR30609.1"/>
    </source>
</evidence>
<keyword evidence="5 11" id="KW-0645">Protease</keyword>
<dbReference type="CDD" id="cd04277">
    <property type="entry name" value="ZnMc_serralysin_like"/>
    <property type="match status" value="1"/>
</dbReference>
<evidence type="ECO:0000256" key="5">
    <source>
        <dbReference type="ARBA" id="ARBA00022670"/>
    </source>
</evidence>
<keyword evidence="6" id="KW-0479">Metal-binding</keyword>